<evidence type="ECO:0000256" key="2">
    <source>
        <dbReference type="SAM" id="Phobius"/>
    </source>
</evidence>
<keyword evidence="2" id="KW-0472">Membrane</keyword>
<feature type="region of interest" description="Disordered" evidence="1">
    <location>
        <begin position="110"/>
        <end position="137"/>
    </location>
</feature>
<protein>
    <submittedName>
        <fullName evidence="3">Uncharacterized protein</fullName>
    </submittedName>
</protein>
<keyword evidence="2" id="KW-0812">Transmembrane</keyword>
<dbReference type="OrthoDB" id="5417811at2759"/>
<evidence type="ECO:0000313" key="3">
    <source>
        <dbReference type="EMBL" id="KAF4125975.1"/>
    </source>
</evidence>
<reference evidence="3" key="1">
    <citation type="submission" date="2020-03" db="EMBL/GenBank/DDBJ databases">
        <title>Site-based positive gene gene selection in Geosmithia morbida across the United States reveals a broad range of putative effectors and factors for local host and environmental adapation.</title>
        <authorList>
            <person name="Onufrak A."/>
            <person name="Murdoch R.W."/>
            <person name="Gazis R."/>
            <person name="Huff M."/>
            <person name="Staton M."/>
            <person name="Klingeman W."/>
            <person name="Hadziabdic D."/>
        </authorList>
    </citation>
    <scope>NUCLEOTIDE SEQUENCE</scope>
    <source>
        <strain evidence="3">1262</strain>
    </source>
</reference>
<dbReference type="Proteomes" id="UP000749293">
    <property type="component" value="Unassembled WGS sequence"/>
</dbReference>
<comment type="caution">
    <text evidence="3">The sequence shown here is derived from an EMBL/GenBank/DDBJ whole genome shotgun (WGS) entry which is preliminary data.</text>
</comment>
<feature type="transmembrane region" description="Helical" evidence="2">
    <location>
        <begin position="6"/>
        <end position="31"/>
    </location>
</feature>
<dbReference type="RefSeq" id="XP_035324627.1">
    <property type="nucleotide sequence ID" value="XM_035463203.1"/>
</dbReference>
<keyword evidence="2" id="KW-1133">Transmembrane helix</keyword>
<dbReference type="AlphaFoldDB" id="A0A9P5D7P3"/>
<keyword evidence="4" id="KW-1185">Reference proteome</keyword>
<name>A0A9P5D7P3_9HYPO</name>
<gene>
    <name evidence="3" type="ORF">GMORB2_1221</name>
</gene>
<sequence>MTEVSGFTIVLIIVVILTTLFFCYGLMKLIAYRLRRNRALREEESQPVAEAYAVPIEPIRVVLARDEEAAIGSDGSEVSKITPPAYGAWRESVRVDPDLLFWRRNDSMNRNGSDSDDHVRPASSASRRPPSYISDDGVSYVVHAEPRSTVNYAAELPIHPSEVGRVHLAQVS</sequence>
<evidence type="ECO:0000256" key="1">
    <source>
        <dbReference type="SAM" id="MobiDB-lite"/>
    </source>
</evidence>
<proteinExistence type="predicted"/>
<feature type="compositionally biased region" description="Basic and acidic residues" evidence="1">
    <location>
        <begin position="110"/>
        <end position="120"/>
    </location>
</feature>
<evidence type="ECO:0000313" key="4">
    <source>
        <dbReference type="Proteomes" id="UP000749293"/>
    </source>
</evidence>
<feature type="compositionally biased region" description="Low complexity" evidence="1">
    <location>
        <begin position="121"/>
        <end position="131"/>
    </location>
</feature>
<organism evidence="3 4">
    <name type="scientific">Geosmithia morbida</name>
    <dbReference type="NCBI Taxonomy" id="1094350"/>
    <lineage>
        <taxon>Eukaryota</taxon>
        <taxon>Fungi</taxon>
        <taxon>Dikarya</taxon>
        <taxon>Ascomycota</taxon>
        <taxon>Pezizomycotina</taxon>
        <taxon>Sordariomycetes</taxon>
        <taxon>Hypocreomycetidae</taxon>
        <taxon>Hypocreales</taxon>
        <taxon>Bionectriaceae</taxon>
        <taxon>Geosmithia</taxon>
    </lineage>
</organism>
<accession>A0A9P5D7P3</accession>
<dbReference type="GeneID" id="55967451"/>
<dbReference type="EMBL" id="JAANYQ010000002">
    <property type="protein sequence ID" value="KAF4125975.1"/>
    <property type="molecule type" value="Genomic_DNA"/>
</dbReference>